<sequence>GKVSESYRTDRKTLHAFKGTGAMVFDSRILSFKNMETASILTLQGRIRVPMVVSQYHEGLLCGRRVRGQADLILQKGVFYLLLVVDVPEGKPNSDNGFIGVDLGIVNIAVDSTGEVFSGATVNGLRKRHIKLRKKLQAKGTKSAKKLLRKRSKKEKLFARDVNHCISKKLVE</sequence>
<accession>A0A6V8P1Y2</accession>
<feature type="non-terminal residue" evidence="2">
    <location>
        <position position="172"/>
    </location>
</feature>
<organism evidence="2 3">
    <name type="scientific">Candidatus Hakubella thermalkaliphila</name>
    <dbReference type="NCBI Taxonomy" id="2754717"/>
    <lineage>
        <taxon>Bacteria</taxon>
        <taxon>Bacillati</taxon>
        <taxon>Actinomycetota</taxon>
        <taxon>Actinomycetota incertae sedis</taxon>
        <taxon>Candidatus Hakubellales</taxon>
        <taxon>Candidatus Hakubellaceae</taxon>
        <taxon>Candidatus Hakubella</taxon>
    </lineage>
</organism>
<feature type="non-terminal residue" evidence="2">
    <location>
        <position position="1"/>
    </location>
</feature>
<proteinExistence type="predicted"/>
<evidence type="ECO:0000259" key="1">
    <source>
        <dbReference type="Pfam" id="PF01385"/>
    </source>
</evidence>
<dbReference type="Pfam" id="PF01385">
    <property type="entry name" value="OrfB_IS605"/>
    <property type="match status" value="1"/>
</dbReference>
<comment type="caution">
    <text evidence="2">The sequence shown here is derived from an EMBL/GenBank/DDBJ whole genome shotgun (WGS) entry which is preliminary data.</text>
</comment>
<dbReference type="AlphaFoldDB" id="A0A6V8P1Y2"/>
<dbReference type="EMBL" id="BLRX01000683">
    <property type="protein sequence ID" value="GFP26542.1"/>
    <property type="molecule type" value="Genomic_DNA"/>
</dbReference>
<protein>
    <recommendedName>
        <fullName evidence="1">Probable transposase IS891/IS1136/IS1341 domain-containing protein</fullName>
    </recommendedName>
</protein>
<evidence type="ECO:0000313" key="2">
    <source>
        <dbReference type="EMBL" id="GFP26542.1"/>
    </source>
</evidence>
<reference evidence="2 3" key="1">
    <citation type="journal article" date="2020" name="Front. Microbiol.">
        <title>Single-cell genomics of novel Actinobacteria with the Wood-Ljungdahl pathway discovered in a serpentinizing system.</title>
        <authorList>
            <person name="Merino N."/>
            <person name="Kawai M."/>
            <person name="Boyd E.S."/>
            <person name="Colman D.R."/>
            <person name="McGlynn S.E."/>
            <person name="Nealson K.H."/>
            <person name="Kurokawa K."/>
            <person name="Hongoh Y."/>
        </authorList>
    </citation>
    <scope>NUCLEOTIDE SEQUENCE [LARGE SCALE GENOMIC DNA]</scope>
    <source>
        <strain evidence="2 3">S25</strain>
    </source>
</reference>
<gene>
    <name evidence="2" type="ORF">HKBW3S25_02037</name>
</gene>
<dbReference type="InterPro" id="IPR001959">
    <property type="entry name" value="Transposase"/>
</dbReference>
<name>A0A6V8P1Y2_9ACTN</name>
<dbReference type="Proteomes" id="UP000543224">
    <property type="component" value="Unassembled WGS sequence"/>
</dbReference>
<evidence type="ECO:0000313" key="3">
    <source>
        <dbReference type="Proteomes" id="UP000543224"/>
    </source>
</evidence>
<feature type="domain" description="Probable transposase IS891/IS1136/IS1341" evidence="1">
    <location>
        <begin position="85"/>
        <end position="171"/>
    </location>
</feature>